<dbReference type="EMBL" id="ADVG01000002">
    <property type="protein sequence ID" value="EFH87591.1"/>
    <property type="molecule type" value="Genomic_DNA"/>
</dbReference>
<sequence length="36" mass="4375">MKQQRVLATKFTLMIIQLQHWLELTGFVVRTLRFVE</sequence>
<gene>
    <name evidence="1" type="ORF">Krac_8934</name>
</gene>
<dbReference type="InParanoid" id="D6TQ06"/>
<dbReference type="AlphaFoldDB" id="D6TQ06"/>
<proteinExistence type="predicted"/>
<reference evidence="1 2" key="1">
    <citation type="journal article" date="2011" name="Stand. Genomic Sci.">
        <title>Non-contiguous finished genome sequence and contextual data of the filamentous soil bacterium Ktedonobacter racemifer type strain (SOSP1-21).</title>
        <authorList>
            <person name="Chang Y.J."/>
            <person name="Land M."/>
            <person name="Hauser L."/>
            <person name="Chertkov O."/>
            <person name="Del Rio T.G."/>
            <person name="Nolan M."/>
            <person name="Copeland A."/>
            <person name="Tice H."/>
            <person name="Cheng J.F."/>
            <person name="Lucas S."/>
            <person name="Han C."/>
            <person name="Goodwin L."/>
            <person name="Pitluck S."/>
            <person name="Ivanova N."/>
            <person name="Ovchinikova G."/>
            <person name="Pati A."/>
            <person name="Chen A."/>
            <person name="Palaniappan K."/>
            <person name="Mavromatis K."/>
            <person name="Liolios K."/>
            <person name="Brettin T."/>
            <person name="Fiebig A."/>
            <person name="Rohde M."/>
            <person name="Abt B."/>
            <person name="Goker M."/>
            <person name="Detter J.C."/>
            <person name="Woyke T."/>
            <person name="Bristow J."/>
            <person name="Eisen J.A."/>
            <person name="Markowitz V."/>
            <person name="Hugenholtz P."/>
            <person name="Kyrpides N.C."/>
            <person name="Klenk H.P."/>
            <person name="Lapidus A."/>
        </authorList>
    </citation>
    <scope>NUCLEOTIDE SEQUENCE [LARGE SCALE GENOMIC DNA]</scope>
    <source>
        <strain evidence="2">DSM 44963</strain>
    </source>
</reference>
<comment type="caution">
    <text evidence="1">The sequence shown here is derived from an EMBL/GenBank/DDBJ whole genome shotgun (WGS) entry which is preliminary data.</text>
</comment>
<dbReference type="Proteomes" id="UP000004508">
    <property type="component" value="Unassembled WGS sequence"/>
</dbReference>
<name>D6TQ06_KTERA</name>
<protein>
    <submittedName>
        <fullName evidence="1">Uncharacterized protein</fullName>
    </submittedName>
</protein>
<dbReference type="STRING" id="485913.Krac_8934"/>
<organism evidence="1 2">
    <name type="scientific">Ktedonobacter racemifer DSM 44963</name>
    <dbReference type="NCBI Taxonomy" id="485913"/>
    <lineage>
        <taxon>Bacteria</taxon>
        <taxon>Bacillati</taxon>
        <taxon>Chloroflexota</taxon>
        <taxon>Ktedonobacteria</taxon>
        <taxon>Ktedonobacterales</taxon>
        <taxon>Ktedonobacteraceae</taxon>
        <taxon>Ktedonobacter</taxon>
    </lineage>
</organism>
<evidence type="ECO:0000313" key="1">
    <source>
        <dbReference type="EMBL" id="EFH87591.1"/>
    </source>
</evidence>
<accession>D6TQ06</accession>
<keyword evidence="2" id="KW-1185">Reference proteome</keyword>
<evidence type="ECO:0000313" key="2">
    <source>
        <dbReference type="Proteomes" id="UP000004508"/>
    </source>
</evidence>